<reference evidence="5 6" key="1">
    <citation type="submission" date="2015-03" db="EMBL/GenBank/DDBJ databases">
        <title>Genome sequencing of Methylobacterium variabile DSM 16961.</title>
        <authorList>
            <person name="Chaudhry V."/>
            <person name="Patil P.B."/>
        </authorList>
    </citation>
    <scope>NUCLEOTIDE SEQUENCE [LARGE SCALE GENOMIC DNA]</scope>
    <source>
        <strain evidence="5 6">DSM 16961</strain>
    </source>
</reference>
<dbReference type="Gene3D" id="3.40.50.150">
    <property type="entry name" value="Vaccinia Virus protein VP39"/>
    <property type="match status" value="1"/>
</dbReference>
<name>A0A0J6TAM1_9HYPH</name>
<evidence type="ECO:0000256" key="1">
    <source>
        <dbReference type="ARBA" id="ARBA00008361"/>
    </source>
</evidence>
<dbReference type="RefSeq" id="WP_048442564.1">
    <property type="nucleotide sequence ID" value="NZ_LABY01000016.1"/>
</dbReference>
<accession>A0A0J6TAM1</accession>
<protein>
    <submittedName>
        <fullName evidence="5">SAM-dependent methyltransferase</fullName>
    </submittedName>
</protein>
<gene>
    <name evidence="5" type="ORF">VQ02_02425</name>
</gene>
<keyword evidence="3 5" id="KW-0808">Transferase</keyword>
<dbReference type="InterPro" id="IPR013216">
    <property type="entry name" value="Methyltransf_11"/>
</dbReference>
<evidence type="ECO:0000313" key="5">
    <source>
        <dbReference type="EMBL" id="KMO42648.1"/>
    </source>
</evidence>
<dbReference type="CDD" id="cd02440">
    <property type="entry name" value="AdoMet_MTases"/>
    <property type="match status" value="1"/>
</dbReference>
<dbReference type="GO" id="GO:0008757">
    <property type="term" value="F:S-adenosylmethionine-dependent methyltransferase activity"/>
    <property type="evidence" value="ECO:0007669"/>
    <property type="project" value="InterPro"/>
</dbReference>
<feature type="domain" description="Methyltransferase type 11" evidence="4">
    <location>
        <begin position="41"/>
        <end position="129"/>
    </location>
</feature>
<keyword evidence="2 5" id="KW-0489">Methyltransferase</keyword>
<dbReference type="PANTHER" id="PTHR44942:SF4">
    <property type="entry name" value="METHYLTRANSFERASE TYPE 11 DOMAIN-CONTAINING PROTEIN"/>
    <property type="match status" value="1"/>
</dbReference>
<dbReference type="PANTHER" id="PTHR44942">
    <property type="entry name" value="METHYLTRANSF_11 DOMAIN-CONTAINING PROTEIN"/>
    <property type="match status" value="1"/>
</dbReference>
<keyword evidence="6" id="KW-1185">Reference proteome</keyword>
<dbReference type="SUPFAM" id="SSF53335">
    <property type="entry name" value="S-adenosyl-L-methionine-dependent methyltransferases"/>
    <property type="match status" value="1"/>
</dbReference>
<dbReference type="PATRIC" id="fig|298794.3.peg.1727"/>
<dbReference type="Proteomes" id="UP000035955">
    <property type="component" value="Unassembled WGS sequence"/>
</dbReference>
<dbReference type="EMBL" id="LABY01000016">
    <property type="protein sequence ID" value="KMO42648.1"/>
    <property type="molecule type" value="Genomic_DNA"/>
</dbReference>
<organism evidence="5 6">
    <name type="scientific">Methylobacterium variabile</name>
    <dbReference type="NCBI Taxonomy" id="298794"/>
    <lineage>
        <taxon>Bacteria</taxon>
        <taxon>Pseudomonadati</taxon>
        <taxon>Pseudomonadota</taxon>
        <taxon>Alphaproteobacteria</taxon>
        <taxon>Hyphomicrobiales</taxon>
        <taxon>Methylobacteriaceae</taxon>
        <taxon>Methylobacterium</taxon>
    </lineage>
</organism>
<dbReference type="Pfam" id="PF08241">
    <property type="entry name" value="Methyltransf_11"/>
    <property type="match status" value="1"/>
</dbReference>
<proteinExistence type="inferred from homology"/>
<dbReference type="GO" id="GO:0032259">
    <property type="term" value="P:methylation"/>
    <property type="evidence" value="ECO:0007669"/>
    <property type="project" value="UniProtKB-KW"/>
</dbReference>
<dbReference type="OrthoDB" id="9797252at2"/>
<evidence type="ECO:0000256" key="2">
    <source>
        <dbReference type="ARBA" id="ARBA00022603"/>
    </source>
</evidence>
<evidence type="ECO:0000256" key="3">
    <source>
        <dbReference type="ARBA" id="ARBA00022679"/>
    </source>
</evidence>
<dbReference type="InterPro" id="IPR051052">
    <property type="entry name" value="Diverse_substrate_MTase"/>
</dbReference>
<dbReference type="AlphaFoldDB" id="A0A0J6TAM1"/>
<comment type="similarity">
    <text evidence="1">Belongs to the methyltransferase superfamily.</text>
</comment>
<evidence type="ECO:0000313" key="6">
    <source>
        <dbReference type="Proteomes" id="UP000035955"/>
    </source>
</evidence>
<comment type="caution">
    <text evidence="5">The sequence shown here is derived from an EMBL/GenBank/DDBJ whole genome shotgun (WGS) entry which is preliminary data.</text>
</comment>
<dbReference type="InterPro" id="IPR029063">
    <property type="entry name" value="SAM-dependent_MTases_sf"/>
</dbReference>
<sequence length="252" mass="27682">MTTFKDHFSTNNAGYAAHRPTYPPALVEYLADSAPDRALALDAGCGTGQLSTLLAERFAQVVATDASAQQIAAATPHARVTYRTAPAERSGLPEASTDLVTVAQAAHWLDLDPFYAEVRRIARPRAVVALITYGVLHVEDAAADEVAQRFYSEVIGPYWPPERRHVEEGYRALPFPFAPLDAPALDIEVAWRLPDLIGYTETWSAVRAAEKAVGRGPIEAFHAELTEAWGDPDSVRRVRWPLSLRVGRVERP</sequence>
<evidence type="ECO:0000259" key="4">
    <source>
        <dbReference type="Pfam" id="PF08241"/>
    </source>
</evidence>